<feature type="chain" id="PRO_5008091950" description="CARDB domain-containing protein" evidence="2">
    <location>
        <begin position="23"/>
        <end position="494"/>
    </location>
</feature>
<dbReference type="EMBL" id="LWQS01000035">
    <property type="protein sequence ID" value="OAN47677.1"/>
    <property type="molecule type" value="Genomic_DNA"/>
</dbReference>
<comment type="caution">
    <text evidence="3">The sequence shown here is derived from an EMBL/GenBank/DDBJ whole genome shotgun (WGS) entry which is preliminary data.</text>
</comment>
<accession>A0A178MHM9</accession>
<proteinExistence type="predicted"/>
<dbReference type="OrthoDB" id="142887at2"/>
<evidence type="ECO:0008006" key="5">
    <source>
        <dbReference type="Google" id="ProtNLM"/>
    </source>
</evidence>
<organism evidence="3 4">
    <name type="scientific">Chloroflexus islandicus</name>
    <dbReference type="NCBI Taxonomy" id="1707952"/>
    <lineage>
        <taxon>Bacteria</taxon>
        <taxon>Bacillati</taxon>
        <taxon>Chloroflexota</taxon>
        <taxon>Chloroflexia</taxon>
        <taxon>Chloroflexales</taxon>
        <taxon>Chloroflexineae</taxon>
        <taxon>Chloroflexaceae</taxon>
        <taxon>Chloroflexus</taxon>
    </lineage>
</organism>
<name>A0A178MHM9_9CHLR</name>
<gene>
    <name evidence="3" type="ORF">A6A03_09530</name>
</gene>
<evidence type="ECO:0000256" key="1">
    <source>
        <dbReference type="SAM" id="MobiDB-lite"/>
    </source>
</evidence>
<reference evidence="3 4" key="1">
    <citation type="submission" date="2016-04" db="EMBL/GenBank/DDBJ databases">
        <title>Chloroflexus islandicus sp. nov., a thermophilic filamentous anoxygenic phototrophic bacterium from geyser Strokkur (Iceland).</title>
        <authorList>
            <person name="Gaisin V.A."/>
            <person name="Kalashnikov A.M."/>
            <person name="Sukhacheva M.V."/>
            <person name="Grouzdev D.S."/>
            <person name="Ivanov T.M."/>
            <person name="Kuznetsov B."/>
            <person name="Gorlenko V.M."/>
        </authorList>
    </citation>
    <scope>NUCLEOTIDE SEQUENCE [LARGE SCALE GENOMIC DNA]</scope>
    <source>
        <strain evidence="4">isl-2</strain>
    </source>
</reference>
<keyword evidence="2" id="KW-0732">Signal</keyword>
<feature type="region of interest" description="Disordered" evidence="1">
    <location>
        <begin position="414"/>
        <end position="436"/>
    </location>
</feature>
<feature type="signal peptide" evidence="2">
    <location>
        <begin position="1"/>
        <end position="22"/>
    </location>
</feature>
<evidence type="ECO:0000256" key="2">
    <source>
        <dbReference type="SAM" id="SignalP"/>
    </source>
</evidence>
<evidence type="ECO:0000313" key="4">
    <source>
        <dbReference type="Proteomes" id="UP000078287"/>
    </source>
</evidence>
<evidence type="ECO:0000313" key="3">
    <source>
        <dbReference type="EMBL" id="OAN47677.1"/>
    </source>
</evidence>
<dbReference type="RefSeq" id="WP_066783532.1">
    <property type="nucleotide sequence ID" value="NZ_LWQS01000035.1"/>
</dbReference>
<dbReference type="AlphaFoldDB" id="A0A178MHM9"/>
<keyword evidence="4" id="KW-1185">Reference proteome</keyword>
<sequence>MRRRLSLLLMIMALLVASGNFATSVSAQSSAYNTNFITSITYQNISNANATVTFTFYPPSGSSASPITFNRTLAANAGASLFVGGASELSSFSGQGSAVISSDQPIVATVVQLPQSTTVRNRPLSNGFGSNDGSNNVLIATVLKNQFNQTTKFSIQNADTSTINVTLRFFRVGEATAVHTETFSLNVGTARFFDAGTISQLGTSFNGSATIEATGKVVATAIEATIDSTYRVSAFEGVGTAQFSNTVYMPSALCGFGGSLQRTAYAVQNTSTTNSATVTVSYRDTNNNVVATQSATILPGGKQSFQTCDASGIPSNYNGSAVITSTGAPIVAIGKVFAMASATAFLTAFVGSGSGAQKLAAPYVRWTNTRFDINPGNRQRAFIAIQNVGTGASGNILVKYFDRNGVLVGTHTINSINPGQKTNSNPTQATLSPSQTPDKLTEFGYDGTAIGGSATIECTNPGCRIVAVIRIVSANSATNPNDIVAEDYNGIPIN</sequence>
<protein>
    <recommendedName>
        <fullName evidence="5">CARDB domain-containing protein</fullName>
    </recommendedName>
</protein>
<dbReference type="Proteomes" id="UP000078287">
    <property type="component" value="Unassembled WGS sequence"/>
</dbReference>